<keyword evidence="3" id="KW-1185">Reference proteome</keyword>
<proteinExistence type="predicted"/>
<gene>
    <name evidence="2" type="ORF">Acr_28g0008030</name>
</gene>
<dbReference type="EMBL" id="BJWL01000028">
    <property type="protein sequence ID" value="GFZ20098.1"/>
    <property type="molecule type" value="Genomic_DNA"/>
</dbReference>
<feature type="region of interest" description="Disordered" evidence="1">
    <location>
        <begin position="1"/>
        <end position="75"/>
    </location>
</feature>
<evidence type="ECO:0000313" key="2">
    <source>
        <dbReference type="EMBL" id="GFZ20098.1"/>
    </source>
</evidence>
<name>A0A7J0HAP9_9ERIC</name>
<evidence type="ECO:0000256" key="1">
    <source>
        <dbReference type="SAM" id="MobiDB-lite"/>
    </source>
</evidence>
<reference evidence="2 3" key="1">
    <citation type="submission" date="2019-07" db="EMBL/GenBank/DDBJ databases">
        <title>De Novo Assembly of kiwifruit Actinidia rufa.</title>
        <authorList>
            <person name="Sugita-Konishi S."/>
            <person name="Sato K."/>
            <person name="Mori E."/>
            <person name="Abe Y."/>
            <person name="Kisaki G."/>
            <person name="Hamano K."/>
            <person name="Suezawa K."/>
            <person name="Otani M."/>
            <person name="Fukuda T."/>
            <person name="Manabe T."/>
            <person name="Gomi K."/>
            <person name="Tabuchi M."/>
            <person name="Akimitsu K."/>
            <person name="Kataoka I."/>
        </authorList>
    </citation>
    <scope>NUCLEOTIDE SEQUENCE [LARGE SCALE GENOMIC DNA]</scope>
    <source>
        <strain evidence="3">cv. Fuchu</strain>
    </source>
</reference>
<accession>A0A7J0HAP9</accession>
<dbReference type="AlphaFoldDB" id="A0A7J0HAP9"/>
<sequence>MSENDVGVNLKDKRKEKVEGLQSRSTTRIRDEESEEGIASSSTLLETATGTEGSEKMIKKPSQKPSHMTQRPFISPTWMLSRNQNWGNYFSFKEFESSGFLS</sequence>
<organism evidence="2 3">
    <name type="scientific">Actinidia rufa</name>
    <dbReference type="NCBI Taxonomy" id="165716"/>
    <lineage>
        <taxon>Eukaryota</taxon>
        <taxon>Viridiplantae</taxon>
        <taxon>Streptophyta</taxon>
        <taxon>Embryophyta</taxon>
        <taxon>Tracheophyta</taxon>
        <taxon>Spermatophyta</taxon>
        <taxon>Magnoliopsida</taxon>
        <taxon>eudicotyledons</taxon>
        <taxon>Gunneridae</taxon>
        <taxon>Pentapetalae</taxon>
        <taxon>asterids</taxon>
        <taxon>Ericales</taxon>
        <taxon>Actinidiaceae</taxon>
        <taxon>Actinidia</taxon>
    </lineage>
</organism>
<protein>
    <submittedName>
        <fullName evidence="2">Uncharacterized protein</fullName>
    </submittedName>
</protein>
<dbReference type="Proteomes" id="UP000585474">
    <property type="component" value="Unassembled WGS sequence"/>
</dbReference>
<feature type="compositionally biased region" description="Polar residues" evidence="1">
    <location>
        <begin position="39"/>
        <end position="52"/>
    </location>
</feature>
<feature type="compositionally biased region" description="Basic and acidic residues" evidence="1">
    <location>
        <begin position="10"/>
        <end position="19"/>
    </location>
</feature>
<evidence type="ECO:0000313" key="3">
    <source>
        <dbReference type="Proteomes" id="UP000585474"/>
    </source>
</evidence>
<comment type="caution">
    <text evidence="2">The sequence shown here is derived from an EMBL/GenBank/DDBJ whole genome shotgun (WGS) entry which is preliminary data.</text>
</comment>